<dbReference type="AlphaFoldDB" id="A0A382ITT2"/>
<dbReference type="EMBL" id="UINC01069404">
    <property type="protein sequence ID" value="SVC02755.1"/>
    <property type="molecule type" value="Genomic_DNA"/>
</dbReference>
<organism evidence="1">
    <name type="scientific">marine metagenome</name>
    <dbReference type="NCBI Taxonomy" id="408172"/>
    <lineage>
        <taxon>unclassified sequences</taxon>
        <taxon>metagenomes</taxon>
        <taxon>ecological metagenomes</taxon>
    </lineage>
</organism>
<proteinExistence type="predicted"/>
<gene>
    <name evidence="1" type="ORF">METZ01_LOCUS255609</name>
</gene>
<sequence>MIDTARITTQFQHNAFQRNPSAEITFREVGKVEMNKLQSLV</sequence>
<name>A0A382ITT2_9ZZZZ</name>
<protein>
    <submittedName>
        <fullName evidence="1">Uncharacterized protein</fullName>
    </submittedName>
</protein>
<reference evidence="1" key="1">
    <citation type="submission" date="2018-05" db="EMBL/GenBank/DDBJ databases">
        <authorList>
            <person name="Lanie J.A."/>
            <person name="Ng W.-L."/>
            <person name="Kazmierczak K.M."/>
            <person name="Andrzejewski T.M."/>
            <person name="Davidsen T.M."/>
            <person name="Wayne K.J."/>
            <person name="Tettelin H."/>
            <person name="Glass J.I."/>
            <person name="Rusch D."/>
            <person name="Podicherti R."/>
            <person name="Tsui H.-C.T."/>
            <person name="Winkler M.E."/>
        </authorList>
    </citation>
    <scope>NUCLEOTIDE SEQUENCE</scope>
</reference>
<evidence type="ECO:0000313" key="1">
    <source>
        <dbReference type="EMBL" id="SVC02755.1"/>
    </source>
</evidence>
<accession>A0A382ITT2</accession>